<keyword evidence="5" id="KW-1185">Reference proteome</keyword>
<dbReference type="Proteomes" id="UP000231279">
    <property type="component" value="Unassembled WGS sequence"/>
</dbReference>
<dbReference type="Pfam" id="PF06422">
    <property type="entry name" value="PDR_CDR"/>
    <property type="match status" value="1"/>
</dbReference>
<sequence>MFGKCIVKGEDVLKEEGYGDQDSRWKNYVIMICFILVYRFITYVILRYKCSESGIRGFLI</sequence>
<name>A0A2G9FVU2_9LAMI</name>
<dbReference type="STRING" id="429701.A0A2G9FVU2"/>
<dbReference type="AlphaFoldDB" id="A0A2G9FVU2"/>
<evidence type="ECO:0000259" key="3">
    <source>
        <dbReference type="Pfam" id="PF06422"/>
    </source>
</evidence>
<feature type="domain" description="CDR ABC transporter" evidence="3">
    <location>
        <begin position="3"/>
        <end position="54"/>
    </location>
</feature>
<dbReference type="GO" id="GO:0005524">
    <property type="term" value="F:ATP binding"/>
    <property type="evidence" value="ECO:0007669"/>
    <property type="project" value="InterPro"/>
</dbReference>
<evidence type="ECO:0000313" key="4">
    <source>
        <dbReference type="EMBL" id="PIM97024.1"/>
    </source>
</evidence>
<evidence type="ECO:0000313" key="5">
    <source>
        <dbReference type="Proteomes" id="UP000231279"/>
    </source>
</evidence>
<evidence type="ECO:0000256" key="1">
    <source>
        <dbReference type="ARBA" id="ARBA00022448"/>
    </source>
</evidence>
<dbReference type="EMBL" id="NKXS01011666">
    <property type="protein sequence ID" value="PIM97024.1"/>
    <property type="molecule type" value="Genomic_DNA"/>
</dbReference>
<dbReference type="GO" id="GO:0016020">
    <property type="term" value="C:membrane"/>
    <property type="evidence" value="ECO:0007669"/>
    <property type="project" value="InterPro"/>
</dbReference>
<evidence type="ECO:0000256" key="2">
    <source>
        <dbReference type="SAM" id="Phobius"/>
    </source>
</evidence>
<feature type="transmembrane region" description="Helical" evidence="2">
    <location>
        <begin position="28"/>
        <end position="46"/>
    </location>
</feature>
<accession>A0A2G9FVU2</accession>
<dbReference type="GO" id="GO:0042626">
    <property type="term" value="F:ATPase-coupled transmembrane transporter activity"/>
    <property type="evidence" value="ECO:0007669"/>
    <property type="project" value="InterPro"/>
</dbReference>
<keyword evidence="2" id="KW-0812">Transmembrane</keyword>
<protein>
    <recommendedName>
        <fullName evidence="3">CDR ABC transporter domain-containing protein</fullName>
    </recommendedName>
</protein>
<keyword evidence="1" id="KW-0813">Transport</keyword>
<dbReference type="OrthoDB" id="66620at2759"/>
<keyword evidence="2" id="KW-0472">Membrane</keyword>
<proteinExistence type="predicted"/>
<keyword evidence="2" id="KW-1133">Transmembrane helix</keyword>
<organism evidence="4 5">
    <name type="scientific">Handroanthus impetiginosus</name>
    <dbReference type="NCBI Taxonomy" id="429701"/>
    <lineage>
        <taxon>Eukaryota</taxon>
        <taxon>Viridiplantae</taxon>
        <taxon>Streptophyta</taxon>
        <taxon>Embryophyta</taxon>
        <taxon>Tracheophyta</taxon>
        <taxon>Spermatophyta</taxon>
        <taxon>Magnoliopsida</taxon>
        <taxon>eudicotyledons</taxon>
        <taxon>Gunneridae</taxon>
        <taxon>Pentapetalae</taxon>
        <taxon>asterids</taxon>
        <taxon>lamiids</taxon>
        <taxon>Lamiales</taxon>
        <taxon>Bignoniaceae</taxon>
        <taxon>Crescentiina</taxon>
        <taxon>Tabebuia alliance</taxon>
        <taxon>Handroanthus</taxon>
    </lineage>
</organism>
<dbReference type="InterPro" id="IPR010929">
    <property type="entry name" value="PDR_CDR_ABC"/>
</dbReference>
<gene>
    <name evidence="4" type="ORF">CDL12_30514</name>
</gene>
<comment type="caution">
    <text evidence="4">The sequence shown here is derived from an EMBL/GenBank/DDBJ whole genome shotgun (WGS) entry which is preliminary data.</text>
</comment>
<reference evidence="5" key="1">
    <citation type="journal article" date="2018" name="Gigascience">
        <title>Genome assembly of the Pink Ipe (Handroanthus impetiginosus, Bignoniaceae), a highly valued, ecologically keystone Neotropical timber forest tree.</title>
        <authorList>
            <person name="Silva-Junior O.B."/>
            <person name="Grattapaglia D."/>
            <person name="Novaes E."/>
            <person name="Collevatti R.G."/>
        </authorList>
    </citation>
    <scope>NUCLEOTIDE SEQUENCE [LARGE SCALE GENOMIC DNA]</scope>
    <source>
        <strain evidence="5">cv. UFG-1</strain>
    </source>
</reference>